<keyword evidence="8" id="KW-0677">Repeat</keyword>
<sequence length="486" mass="51924">MRISLGPWSRRNSGALCVVLILFLILPGSGTGWGQNLWTEGGLAATPKVELPPFVDLAEKLKPSVVNISTTQVVRGESPPRGPSGESPFQGNPFEDLFRRFFGDIPQQEFKRQSLGSGFIINKDGYIVTNNHVVEGASEIKVILSDKQEYDAKIVGRDPKTDLALIKISSPQPLPFAHLGDSDKLRVGEWVMAIGNPFGLGHTVTTGIVSAKGRIIGAGPYDDFIQTDASINPGNSGGPLINMRGEIVGINTAIIAGGQGLGFATPVNLAKPILLQLRDKGSVTRGWLGVQIQAVTPDLAKSLGLSRPQGALVTEVSEGGPAKKAGILRGDIIVSFDGKAVEEIVELPRLVANAPVGKEIPLRILRKGKEQIFRVTVAELKEERAGRSVPAAPEFGMTVQDLTPDLARGLGLSRTRGVVVTRVVPGGPADRAGIRQGDVVQEVDEQEVPTVRDFWRVVRESGLDGTVLLLINRRGTHLFVAMNVTG</sequence>
<dbReference type="PRINTS" id="PR00834">
    <property type="entry name" value="PROTEASES2C"/>
</dbReference>
<keyword evidence="11" id="KW-0720">Serine protease</keyword>
<dbReference type="PROSITE" id="PS50106">
    <property type="entry name" value="PDZ"/>
    <property type="match status" value="2"/>
</dbReference>
<evidence type="ECO:0000256" key="3">
    <source>
        <dbReference type="ARBA" id="ARBA00010541"/>
    </source>
</evidence>
<keyword evidence="12" id="KW-0346">Stress response</keyword>
<feature type="active site" description="Charge relay system" evidence="14">
    <location>
        <position position="236"/>
    </location>
</feature>
<dbReference type="CDD" id="cd10839">
    <property type="entry name" value="cpPDZ1_DegP-like"/>
    <property type="match status" value="1"/>
</dbReference>
<evidence type="ECO:0000256" key="4">
    <source>
        <dbReference type="ARBA" id="ARBA00013035"/>
    </source>
</evidence>
<organism evidence="17 18">
    <name type="scientific">Tectimicrobiota bacterium</name>
    <dbReference type="NCBI Taxonomy" id="2528274"/>
    <lineage>
        <taxon>Bacteria</taxon>
        <taxon>Pseudomonadati</taxon>
        <taxon>Nitrospinota/Tectimicrobiota group</taxon>
        <taxon>Candidatus Tectimicrobiota</taxon>
    </lineage>
</organism>
<keyword evidence="10" id="KW-0378">Hydrolase</keyword>
<evidence type="ECO:0000256" key="14">
    <source>
        <dbReference type="PIRSR" id="PIRSR611782-1"/>
    </source>
</evidence>
<accession>A0A932GQV1</accession>
<dbReference type="EMBL" id="JACPSX010000183">
    <property type="protein sequence ID" value="MBI3015305.1"/>
    <property type="molecule type" value="Genomic_DNA"/>
</dbReference>
<name>A0A932GQV1_UNCTE</name>
<evidence type="ECO:0000256" key="5">
    <source>
        <dbReference type="ARBA" id="ARBA00013958"/>
    </source>
</evidence>
<dbReference type="AlphaFoldDB" id="A0A932GQV1"/>
<feature type="binding site" evidence="15">
    <location>
        <position position="162"/>
    </location>
    <ligand>
        <name>substrate</name>
    </ligand>
</feature>
<evidence type="ECO:0000313" key="17">
    <source>
        <dbReference type="EMBL" id="MBI3015305.1"/>
    </source>
</evidence>
<comment type="subcellular location">
    <subcellularLocation>
        <location evidence="2">Periplasm</location>
    </subcellularLocation>
</comment>
<evidence type="ECO:0000256" key="7">
    <source>
        <dbReference type="ARBA" id="ARBA00022729"/>
    </source>
</evidence>
<feature type="binding site" evidence="15">
    <location>
        <position position="132"/>
    </location>
    <ligand>
        <name>substrate</name>
    </ligand>
</feature>
<dbReference type="InterPro" id="IPR009003">
    <property type="entry name" value="Peptidase_S1_PA"/>
</dbReference>
<dbReference type="SMART" id="SM00228">
    <property type="entry name" value="PDZ"/>
    <property type="match status" value="2"/>
</dbReference>
<feature type="active site" description="Charge relay system" evidence="14">
    <location>
        <position position="162"/>
    </location>
</feature>
<feature type="domain" description="PDZ" evidence="16">
    <location>
        <begin position="272"/>
        <end position="368"/>
    </location>
</feature>
<feature type="binding site" evidence="15">
    <location>
        <begin position="234"/>
        <end position="236"/>
    </location>
    <ligand>
        <name>substrate</name>
    </ligand>
</feature>
<keyword evidence="6" id="KW-0645">Protease</keyword>
<evidence type="ECO:0000256" key="10">
    <source>
        <dbReference type="ARBA" id="ARBA00022801"/>
    </source>
</evidence>
<evidence type="ECO:0000256" key="15">
    <source>
        <dbReference type="PIRSR" id="PIRSR611782-2"/>
    </source>
</evidence>
<evidence type="ECO:0000256" key="13">
    <source>
        <dbReference type="ARBA" id="ARBA00032850"/>
    </source>
</evidence>
<dbReference type="SUPFAM" id="SSF50156">
    <property type="entry name" value="PDZ domain-like"/>
    <property type="match status" value="2"/>
</dbReference>
<evidence type="ECO:0000256" key="2">
    <source>
        <dbReference type="ARBA" id="ARBA00004418"/>
    </source>
</evidence>
<evidence type="ECO:0000256" key="12">
    <source>
        <dbReference type="ARBA" id="ARBA00023016"/>
    </source>
</evidence>
<dbReference type="PANTHER" id="PTHR22939:SF130">
    <property type="entry name" value="PERIPLASMIC SERINE ENDOPROTEASE DEGP-LIKE-RELATED"/>
    <property type="match status" value="1"/>
</dbReference>
<evidence type="ECO:0000256" key="8">
    <source>
        <dbReference type="ARBA" id="ARBA00022737"/>
    </source>
</evidence>
<evidence type="ECO:0000256" key="9">
    <source>
        <dbReference type="ARBA" id="ARBA00022764"/>
    </source>
</evidence>
<dbReference type="GO" id="GO:0042597">
    <property type="term" value="C:periplasmic space"/>
    <property type="evidence" value="ECO:0007669"/>
    <property type="project" value="UniProtKB-SubCell"/>
</dbReference>
<dbReference type="GO" id="GO:0006508">
    <property type="term" value="P:proteolysis"/>
    <property type="evidence" value="ECO:0007669"/>
    <property type="project" value="UniProtKB-KW"/>
</dbReference>
<dbReference type="PANTHER" id="PTHR22939">
    <property type="entry name" value="SERINE PROTEASE FAMILY S1C HTRA-RELATED"/>
    <property type="match status" value="1"/>
</dbReference>
<dbReference type="InterPro" id="IPR001478">
    <property type="entry name" value="PDZ"/>
</dbReference>
<dbReference type="InterPro" id="IPR001940">
    <property type="entry name" value="Peptidase_S1C"/>
</dbReference>
<comment type="catalytic activity">
    <reaction evidence="1">
        <text>Acts on substrates that are at least partially unfolded. The cleavage site P1 residue is normally between a pair of hydrophobic residues, such as Val-|-Val.</text>
        <dbReference type="EC" id="3.4.21.107"/>
    </reaction>
</comment>
<dbReference type="Proteomes" id="UP000741360">
    <property type="component" value="Unassembled WGS sequence"/>
</dbReference>
<gene>
    <name evidence="17" type="ORF">HYY65_09660</name>
</gene>
<dbReference type="NCBIfam" id="TIGR02037">
    <property type="entry name" value="degP_htrA_DO"/>
    <property type="match status" value="1"/>
</dbReference>
<evidence type="ECO:0000256" key="1">
    <source>
        <dbReference type="ARBA" id="ARBA00001772"/>
    </source>
</evidence>
<dbReference type="Pfam" id="PF13180">
    <property type="entry name" value="PDZ_2"/>
    <property type="match status" value="2"/>
</dbReference>
<dbReference type="SUPFAM" id="SSF50494">
    <property type="entry name" value="Trypsin-like serine proteases"/>
    <property type="match status" value="1"/>
</dbReference>
<feature type="domain" description="PDZ" evidence="16">
    <location>
        <begin position="377"/>
        <end position="448"/>
    </location>
</feature>
<evidence type="ECO:0000256" key="11">
    <source>
        <dbReference type="ARBA" id="ARBA00022825"/>
    </source>
</evidence>
<proteinExistence type="inferred from homology"/>
<dbReference type="EC" id="3.4.21.107" evidence="4"/>
<evidence type="ECO:0000256" key="6">
    <source>
        <dbReference type="ARBA" id="ARBA00022670"/>
    </source>
</evidence>
<dbReference type="GO" id="GO:0004252">
    <property type="term" value="F:serine-type endopeptidase activity"/>
    <property type="evidence" value="ECO:0007669"/>
    <property type="project" value="InterPro"/>
</dbReference>
<dbReference type="Pfam" id="PF13365">
    <property type="entry name" value="Trypsin_2"/>
    <property type="match status" value="1"/>
</dbReference>
<protein>
    <recommendedName>
        <fullName evidence="5">Probable periplasmic serine endoprotease DegP-like</fullName>
        <ecNumber evidence="4">3.4.21.107</ecNumber>
    </recommendedName>
    <alternativeName>
        <fullName evidence="13">Protease Do</fullName>
    </alternativeName>
</protein>
<dbReference type="Gene3D" id="2.40.10.120">
    <property type="match status" value="1"/>
</dbReference>
<reference evidence="17" key="1">
    <citation type="submission" date="2020-07" db="EMBL/GenBank/DDBJ databases">
        <title>Huge and variable diversity of episymbiotic CPR bacteria and DPANN archaea in groundwater ecosystems.</title>
        <authorList>
            <person name="He C.Y."/>
            <person name="Keren R."/>
            <person name="Whittaker M."/>
            <person name="Farag I.F."/>
            <person name="Doudna J."/>
            <person name="Cate J.H.D."/>
            <person name="Banfield J.F."/>
        </authorList>
    </citation>
    <scope>NUCLEOTIDE SEQUENCE</scope>
    <source>
        <strain evidence="17">NC_groundwater_717_Ag_S-0.2um_59_8</strain>
    </source>
</reference>
<dbReference type="InterPro" id="IPR011782">
    <property type="entry name" value="Pept_S1C_Do"/>
</dbReference>
<feature type="binding site" evidence="15">
    <location>
        <begin position="252"/>
        <end position="256"/>
    </location>
    <ligand>
        <name>substrate</name>
    </ligand>
</feature>
<feature type="active site" description="Charge relay system" evidence="14">
    <location>
        <position position="132"/>
    </location>
</feature>
<dbReference type="FunFam" id="2.40.10.120:FF:000007">
    <property type="entry name" value="Periplasmic serine endoprotease DegP-like"/>
    <property type="match status" value="1"/>
</dbReference>
<comment type="similarity">
    <text evidence="3">Belongs to the peptidase S1C family.</text>
</comment>
<keyword evidence="7" id="KW-0732">Signal</keyword>
<evidence type="ECO:0000313" key="18">
    <source>
        <dbReference type="Proteomes" id="UP000741360"/>
    </source>
</evidence>
<comment type="caution">
    <text evidence="17">The sequence shown here is derived from an EMBL/GenBank/DDBJ whole genome shotgun (WGS) entry which is preliminary data.</text>
</comment>
<dbReference type="InterPro" id="IPR036034">
    <property type="entry name" value="PDZ_sf"/>
</dbReference>
<keyword evidence="9" id="KW-0574">Periplasm</keyword>
<dbReference type="Gene3D" id="2.30.42.10">
    <property type="match status" value="2"/>
</dbReference>
<evidence type="ECO:0000259" key="16">
    <source>
        <dbReference type="PROSITE" id="PS50106"/>
    </source>
</evidence>